<dbReference type="SUPFAM" id="SSF46458">
    <property type="entry name" value="Globin-like"/>
    <property type="match status" value="1"/>
</dbReference>
<evidence type="ECO:0000313" key="5">
    <source>
        <dbReference type="EMBL" id="KAF6232719.1"/>
    </source>
</evidence>
<dbReference type="InterPro" id="IPR009050">
    <property type="entry name" value="Globin-like_sf"/>
</dbReference>
<protein>
    <recommendedName>
        <fullName evidence="4">Globin domain-containing protein</fullName>
    </recommendedName>
</protein>
<dbReference type="GO" id="GO:0046872">
    <property type="term" value="F:metal ion binding"/>
    <property type="evidence" value="ECO:0007669"/>
    <property type="project" value="UniProtKB-KW"/>
</dbReference>
<dbReference type="InterPro" id="IPR012292">
    <property type="entry name" value="Globin/Proto"/>
</dbReference>
<dbReference type="GO" id="GO:0019825">
    <property type="term" value="F:oxygen binding"/>
    <property type="evidence" value="ECO:0007669"/>
    <property type="project" value="InterPro"/>
</dbReference>
<keyword evidence="6" id="KW-1185">Reference proteome</keyword>
<comment type="caution">
    <text evidence="5">The sequence shown here is derived from an EMBL/GenBank/DDBJ whole genome shotgun (WGS) entry which is preliminary data.</text>
</comment>
<accession>A0A8H6L271</accession>
<evidence type="ECO:0000259" key="4">
    <source>
        <dbReference type="PROSITE" id="PS01033"/>
    </source>
</evidence>
<dbReference type="PROSITE" id="PS01033">
    <property type="entry name" value="GLOBIN"/>
    <property type="match status" value="1"/>
</dbReference>
<keyword evidence="1" id="KW-0349">Heme</keyword>
<dbReference type="EMBL" id="JACCJC010000046">
    <property type="protein sequence ID" value="KAF6232719.1"/>
    <property type="molecule type" value="Genomic_DNA"/>
</dbReference>
<proteinExistence type="predicted"/>
<evidence type="ECO:0000313" key="6">
    <source>
        <dbReference type="Proteomes" id="UP000578531"/>
    </source>
</evidence>
<dbReference type="GO" id="GO:0046210">
    <property type="term" value="P:nitric oxide catabolic process"/>
    <property type="evidence" value="ECO:0007669"/>
    <property type="project" value="TreeGrafter"/>
</dbReference>
<dbReference type="GO" id="GO:0071500">
    <property type="term" value="P:cellular response to nitrosative stress"/>
    <property type="evidence" value="ECO:0007669"/>
    <property type="project" value="TreeGrafter"/>
</dbReference>
<dbReference type="GO" id="GO:0008941">
    <property type="term" value="F:nitric oxide dioxygenase NAD(P)H activity"/>
    <property type="evidence" value="ECO:0007669"/>
    <property type="project" value="TreeGrafter"/>
</dbReference>
<evidence type="ECO:0000256" key="1">
    <source>
        <dbReference type="ARBA" id="ARBA00022617"/>
    </source>
</evidence>
<dbReference type="AlphaFoldDB" id="A0A8H6L271"/>
<dbReference type="Gene3D" id="1.10.490.10">
    <property type="entry name" value="Globins"/>
    <property type="match status" value="1"/>
</dbReference>
<evidence type="ECO:0000256" key="3">
    <source>
        <dbReference type="ARBA" id="ARBA00023004"/>
    </source>
</evidence>
<keyword evidence="2" id="KW-0479">Metal-binding</keyword>
<keyword evidence="3" id="KW-0408">Iron</keyword>
<dbReference type="Proteomes" id="UP000578531">
    <property type="component" value="Unassembled WGS sequence"/>
</dbReference>
<gene>
    <name evidence="5" type="ORF">HO173_009158</name>
</gene>
<evidence type="ECO:0000256" key="2">
    <source>
        <dbReference type="ARBA" id="ARBA00022723"/>
    </source>
</evidence>
<sequence>MSSLRPGQVNFIKATVPVLQEHGNEITTRLYQNMLAEIPDLNNVFNQPNQFNGHQAAALAGSLYAYTAHIDDLGVLSPAMERISQNTPLFMCNPSSAT</sequence>
<dbReference type="GO" id="GO:0020037">
    <property type="term" value="F:heme binding"/>
    <property type="evidence" value="ECO:0007669"/>
    <property type="project" value="InterPro"/>
</dbReference>
<organism evidence="5 6">
    <name type="scientific">Letharia columbiana</name>
    <dbReference type="NCBI Taxonomy" id="112416"/>
    <lineage>
        <taxon>Eukaryota</taxon>
        <taxon>Fungi</taxon>
        <taxon>Dikarya</taxon>
        <taxon>Ascomycota</taxon>
        <taxon>Pezizomycotina</taxon>
        <taxon>Lecanoromycetes</taxon>
        <taxon>OSLEUM clade</taxon>
        <taxon>Lecanoromycetidae</taxon>
        <taxon>Lecanorales</taxon>
        <taxon>Lecanorineae</taxon>
        <taxon>Parmeliaceae</taxon>
        <taxon>Letharia</taxon>
    </lineage>
</organism>
<dbReference type="GO" id="GO:0071949">
    <property type="term" value="F:FAD binding"/>
    <property type="evidence" value="ECO:0007669"/>
    <property type="project" value="TreeGrafter"/>
</dbReference>
<dbReference type="InterPro" id="IPR000971">
    <property type="entry name" value="Globin"/>
</dbReference>
<dbReference type="GeneID" id="59290810"/>
<dbReference type="OrthoDB" id="436496at2759"/>
<dbReference type="RefSeq" id="XP_037162145.1">
    <property type="nucleotide sequence ID" value="XM_037311051.1"/>
</dbReference>
<reference evidence="5 6" key="1">
    <citation type="journal article" date="2020" name="Genomics">
        <title>Complete, high-quality genomes from long-read metagenomic sequencing of two wolf lichen thalli reveals enigmatic genome architecture.</title>
        <authorList>
            <person name="McKenzie S.K."/>
            <person name="Walston R.F."/>
            <person name="Allen J.L."/>
        </authorList>
    </citation>
    <scope>NUCLEOTIDE SEQUENCE [LARGE SCALE GENOMIC DNA]</scope>
    <source>
        <strain evidence="5">WasteWater2</strain>
    </source>
</reference>
<dbReference type="PANTHER" id="PTHR43396:SF3">
    <property type="entry name" value="FLAVOHEMOPROTEIN"/>
    <property type="match status" value="1"/>
</dbReference>
<dbReference type="PANTHER" id="PTHR43396">
    <property type="entry name" value="FLAVOHEMOPROTEIN"/>
    <property type="match status" value="1"/>
</dbReference>
<feature type="domain" description="Globin" evidence="4">
    <location>
        <begin position="3"/>
        <end position="98"/>
    </location>
</feature>
<name>A0A8H6L271_9LECA</name>